<feature type="compositionally biased region" description="Low complexity" evidence="1">
    <location>
        <begin position="20"/>
        <end position="34"/>
    </location>
</feature>
<name>A0ABQ3DEP7_9ACTN</name>
<gene>
    <name evidence="2" type="ORF">GCM10010345_81640</name>
</gene>
<sequence>MGTLDPSVGGSGSRGPAEHTTAPASIPAARATPRPTHRRPHHRPAARPPRHSTPRPHPSADAPVAERGGAVLEKGDERTFPLAMGERGVAARFTGVIRSDP</sequence>
<evidence type="ECO:0000313" key="3">
    <source>
        <dbReference type="Proteomes" id="UP000653644"/>
    </source>
</evidence>
<protein>
    <submittedName>
        <fullName evidence="2">Uncharacterized protein</fullName>
    </submittedName>
</protein>
<evidence type="ECO:0000313" key="2">
    <source>
        <dbReference type="EMBL" id="GHA65350.1"/>
    </source>
</evidence>
<dbReference type="Proteomes" id="UP000653644">
    <property type="component" value="Unassembled WGS sequence"/>
</dbReference>
<dbReference type="EMBL" id="BMVN01000054">
    <property type="protein sequence ID" value="GHA65350.1"/>
    <property type="molecule type" value="Genomic_DNA"/>
</dbReference>
<accession>A0ABQ3DEP7</accession>
<feature type="region of interest" description="Disordered" evidence="1">
    <location>
        <begin position="1"/>
        <end position="79"/>
    </location>
</feature>
<feature type="compositionally biased region" description="Basic residues" evidence="1">
    <location>
        <begin position="35"/>
        <end position="54"/>
    </location>
</feature>
<evidence type="ECO:0000256" key="1">
    <source>
        <dbReference type="SAM" id="MobiDB-lite"/>
    </source>
</evidence>
<keyword evidence="3" id="KW-1185">Reference proteome</keyword>
<proteinExistence type="predicted"/>
<comment type="caution">
    <text evidence="2">The sequence shown here is derived from an EMBL/GenBank/DDBJ whole genome shotgun (WGS) entry which is preliminary data.</text>
</comment>
<reference evidence="3" key="1">
    <citation type="journal article" date="2019" name="Int. J. Syst. Evol. Microbiol.">
        <title>The Global Catalogue of Microorganisms (GCM) 10K type strain sequencing project: providing services to taxonomists for standard genome sequencing and annotation.</title>
        <authorList>
            <consortium name="The Broad Institute Genomics Platform"/>
            <consortium name="The Broad Institute Genome Sequencing Center for Infectious Disease"/>
            <person name="Wu L."/>
            <person name="Ma J."/>
        </authorList>
    </citation>
    <scope>NUCLEOTIDE SEQUENCE [LARGE SCALE GENOMIC DNA]</scope>
    <source>
        <strain evidence="3">JCM 4733</strain>
    </source>
</reference>
<organism evidence="2 3">
    <name type="scientific">Streptomyces canarius</name>
    <dbReference type="NCBI Taxonomy" id="285453"/>
    <lineage>
        <taxon>Bacteria</taxon>
        <taxon>Bacillati</taxon>
        <taxon>Actinomycetota</taxon>
        <taxon>Actinomycetes</taxon>
        <taxon>Kitasatosporales</taxon>
        <taxon>Streptomycetaceae</taxon>
        <taxon>Streptomyces</taxon>
    </lineage>
</organism>